<evidence type="ECO:0000256" key="2">
    <source>
        <dbReference type="ARBA" id="ARBA00023015"/>
    </source>
</evidence>
<evidence type="ECO:0000259" key="7">
    <source>
        <dbReference type="PROSITE" id="PS50090"/>
    </source>
</evidence>
<comment type="subcellular location">
    <subcellularLocation>
        <location evidence="1">Nucleus</location>
    </subcellularLocation>
</comment>
<dbReference type="GO" id="GO:0010468">
    <property type="term" value="P:regulation of gene expression"/>
    <property type="evidence" value="ECO:0007669"/>
    <property type="project" value="UniProtKB-ARBA"/>
</dbReference>
<dbReference type="Gene3D" id="1.10.10.60">
    <property type="entry name" value="Homeodomain-like"/>
    <property type="match status" value="1"/>
</dbReference>
<evidence type="ECO:0000256" key="3">
    <source>
        <dbReference type="ARBA" id="ARBA00023125"/>
    </source>
</evidence>
<protein>
    <submittedName>
        <fullName evidence="10">Uncharacterized protein</fullName>
    </submittedName>
</protein>
<proteinExistence type="predicted"/>
<name>J3MHU8_ORYBR</name>
<dbReference type="Gramene" id="OB06G35920.1">
    <property type="protein sequence ID" value="OB06G35920.1"/>
    <property type="gene ID" value="OB06G35920"/>
</dbReference>
<feature type="compositionally biased region" description="Basic and acidic residues" evidence="6">
    <location>
        <begin position="227"/>
        <end position="239"/>
    </location>
</feature>
<dbReference type="GeneID" id="102706015"/>
<dbReference type="SUPFAM" id="SSF46689">
    <property type="entry name" value="Homeodomain-like"/>
    <property type="match status" value="1"/>
</dbReference>
<keyword evidence="11" id="KW-1185">Reference proteome</keyword>
<dbReference type="CDD" id="cd00167">
    <property type="entry name" value="SANT"/>
    <property type="match status" value="1"/>
</dbReference>
<dbReference type="PROSITE" id="PS51294">
    <property type="entry name" value="HTH_MYB"/>
    <property type="match status" value="1"/>
</dbReference>
<feature type="region of interest" description="Disordered" evidence="6">
    <location>
        <begin position="348"/>
        <end position="383"/>
    </location>
</feature>
<dbReference type="HOGENOM" id="CLU_030536_1_0_1"/>
<evidence type="ECO:0000259" key="8">
    <source>
        <dbReference type="PROSITE" id="PS51293"/>
    </source>
</evidence>
<feature type="domain" description="Myb-like" evidence="7">
    <location>
        <begin position="58"/>
        <end position="108"/>
    </location>
</feature>
<dbReference type="PANTHER" id="PTHR12802:SF175">
    <property type="entry name" value="PROTEIN REVEILLE 2"/>
    <property type="match status" value="1"/>
</dbReference>
<evidence type="ECO:0000256" key="6">
    <source>
        <dbReference type="SAM" id="MobiDB-lite"/>
    </source>
</evidence>
<dbReference type="STRING" id="4533.J3MHU8"/>
<dbReference type="InterPro" id="IPR017884">
    <property type="entry name" value="SANT_dom"/>
</dbReference>
<keyword evidence="5" id="KW-0539">Nucleus</keyword>
<dbReference type="Proteomes" id="UP000006038">
    <property type="component" value="Chromosome 6"/>
</dbReference>
<feature type="compositionally biased region" description="Polar residues" evidence="6">
    <location>
        <begin position="364"/>
        <end position="383"/>
    </location>
</feature>
<dbReference type="PROSITE" id="PS50090">
    <property type="entry name" value="MYB_LIKE"/>
    <property type="match status" value="1"/>
</dbReference>
<evidence type="ECO:0000256" key="1">
    <source>
        <dbReference type="ARBA" id="ARBA00004123"/>
    </source>
</evidence>
<keyword evidence="4" id="KW-0804">Transcription</keyword>
<dbReference type="FunFam" id="1.10.10.60:FF:000023">
    <property type="entry name" value="protein REVEILLE 6 isoform X1"/>
    <property type="match status" value="1"/>
</dbReference>
<gene>
    <name evidence="10" type="primary">LOC102706015</name>
</gene>
<organism evidence="10">
    <name type="scientific">Oryza brachyantha</name>
    <name type="common">malo sina</name>
    <dbReference type="NCBI Taxonomy" id="4533"/>
    <lineage>
        <taxon>Eukaryota</taxon>
        <taxon>Viridiplantae</taxon>
        <taxon>Streptophyta</taxon>
        <taxon>Embryophyta</taxon>
        <taxon>Tracheophyta</taxon>
        <taxon>Spermatophyta</taxon>
        <taxon>Magnoliopsida</taxon>
        <taxon>Liliopsida</taxon>
        <taxon>Poales</taxon>
        <taxon>Poaceae</taxon>
        <taxon>BOP clade</taxon>
        <taxon>Oryzoideae</taxon>
        <taxon>Oryzeae</taxon>
        <taxon>Oryzinae</taxon>
        <taxon>Oryza</taxon>
    </lineage>
</organism>
<feature type="region of interest" description="Disordered" evidence="6">
    <location>
        <begin position="118"/>
        <end position="294"/>
    </location>
</feature>
<feature type="compositionally biased region" description="Polar residues" evidence="6">
    <location>
        <begin position="166"/>
        <end position="208"/>
    </location>
</feature>
<feature type="domain" description="SANT" evidence="8">
    <location>
        <begin position="61"/>
        <end position="112"/>
    </location>
</feature>
<dbReference type="eggNOG" id="KOG0724">
    <property type="taxonomic scope" value="Eukaryota"/>
</dbReference>
<dbReference type="InterPro" id="IPR001005">
    <property type="entry name" value="SANT/Myb"/>
</dbReference>
<accession>J3MHU8</accession>
<evidence type="ECO:0000259" key="9">
    <source>
        <dbReference type="PROSITE" id="PS51294"/>
    </source>
</evidence>
<evidence type="ECO:0000256" key="4">
    <source>
        <dbReference type="ARBA" id="ARBA00023163"/>
    </source>
</evidence>
<reference evidence="10" key="2">
    <citation type="submission" date="2013-04" db="UniProtKB">
        <authorList>
            <consortium name="EnsemblPlants"/>
        </authorList>
    </citation>
    <scope>IDENTIFICATION</scope>
</reference>
<dbReference type="KEGG" id="obr:102706015"/>
<dbReference type="GO" id="GO:0005634">
    <property type="term" value="C:nucleus"/>
    <property type="evidence" value="ECO:0007669"/>
    <property type="project" value="UniProtKB-SubCell"/>
</dbReference>
<dbReference type="InterPro" id="IPR017930">
    <property type="entry name" value="Myb_dom"/>
</dbReference>
<dbReference type="GO" id="GO:0003677">
    <property type="term" value="F:DNA binding"/>
    <property type="evidence" value="ECO:0007669"/>
    <property type="project" value="UniProtKB-KW"/>
</dbReference>
<evidence type="ECO:0000313" key="11">
    <source>
        <dbReference type="Proteomes" id="UP000006038"/>
    </source>
</evidence>
<feature type="compositionally biased region" description="Polar residues" evidence="6">
    <location>
        <begin position="142"/>
        <end position="154"/>
    </location>
</feature>
<dbReference type="SMART" id="SM00717">
    <property type="entry name" value="SANT"/>
    <property type="match status" value="1"/>
</dbReference>
<feature type="compositionally biased region" description="Basic residues" evidence="6">
    <location>
        <begin position="127"/>
        <end position="137"/>
    </location>
</feature>
<feature type="region of interest" description="Disordered" evidence="6">
    <location>
        <begin position="419"/>
        <end position="442"/>
    </location>
</feature>
<dbReference type="OrthoDB" id="118550at2759"/>
<dbReference type="AlphaFoldDB" id="J3MHU8"/>
<evidence type="ECO:0000313" key="10">
    <source>
        <dbReference type="EnsemblPlants" id="OB06G35920.1"/>
    </source>
</evidence>
<keyword evidence="2" id="KW-0805">Transcription regulation</keyword>
<dbReference type="EnsemblPlants" id="OB06G35920.1">
    <property type="protein sequence ID" value="OB06G35920.1"/>
    <property type="gene ID" value="OB06G35920"/>
</dbReference>
<feature type="compositionally biased region" description="Acidic residues" evidence="6">
    <location>
        <begin position="240"/>
        <end position="251"/>
    </location>
</feature>
<evidence type="ECO:0000256" key="5">
    <source>
        <dbReference type="ARBA" id="ARBA00023242"/>
    </source>
</evidence>
<reference evidence="10" key="1">
    <citation type="journal article" date="2013" name="Nat. Commun.">
        <title>Whole-genome sequencing of Oryza brachyantha reveals mechanisms underlying Oryza genome evolution.</title>
        <authorList>
            <person name="Chen J."/>
            <person name="Huang Q."/>
            <person name="Gao D."/>
            <person name="Wang J."/>
            <person name="Lang Y."/>
            <person name="Liu T."/>
            <person name="Li B."/>
            <person name="Bai Z."/>
            <person name="Luis Goicoechea J."/>
            <person name="Liang C."/>
            <person name="Chen C."/>
            <person name="Zhang W."/>
            <person name="Sun S."/>
            <person name="Liao Y."/>
            <person name="Zhang X."/>
            <person name="Yang L."/>
            <person name="Song C."/>
            <person name="Wang M."/>
            <person name="Shi J."/>
            <person name="Liu G."/>
            <person name="Liu J."/>
            <person name="Zhou H."/>
            <person name="Zhou W."/>
            <person name="Yu Q."/>
            <person name="An N."/>
            <person name="Chen Y."/>
            <person name="Cai Q."/>
            <person name="Wang B."/>
            <person name="Liu B."/>
            <person name="Min J."/>
            <person name="Huang Y."/>
            <person name="Wu H."/>
            <person name="Li Z."/>
            <person name="Zhang Y."/>
            <person name="Yin Y."/>
            <person name="Song W."/>
            <person name="Jiang J."/>
            <person name="Jackson S.A."/>
            <person name="Wing R.A."/>
            <person name="Wang J."/>
            <person name="Chen M."/>
        </authorList>
    </citation>
    <scope>NUCLEOTIDE SEQUENCE [LARGE SCALE GENOMIC DNA]</scope>
    <source>
        <strain evidence="10">cv. IRGC 101232</strain>
    </source>
</reference>
<keyword evidence="3" id="KW-0238">DNA-binding</keyword>
<feature type="compositionally biased region" description="Basic and acidic residues" evidence="6">
    <location>
        <begin position="266"/>
        <end position="279"/>
    </location>
</feature>
<dbReference type="PANTHER" id="PTHR12802">
    <property type="entry name" value="SWI/SNF COMPLEX-RELATED"/>
    <property type="match status" value="1"/>
</dbReference>
<dbReference type="PROSITE" id="PS51293">
    <property type="entry name" value="SANT"/>
    <property type="match status" value="1"/>
</dbReference>
<dbReference type="NCBIfam" id="TIGR01557">
    <property type="entry name" value="myb_SHAQKYF"/>
    <property type="match status" value="1"/>
</dbReference>
<dbReference type="Pfam" id="PF00249">
    <property type="entry name" value="Myb_DNA-binding"/>
    <property type="match status" value="1"/>
</dbReference>
<dbReference type="OMA" id="MPYKRCK"/>
<sequence>MASMARLEEKDGLDSSDSAINRSLSLDVVKPSLPNDATALQPKEGMEEYPVKVRKPYTITKQREKWTEEEHDRFLEALKLYGRSWRQIQEHIGTKTAVQIRSHAQKFFSKVVREPGTTTAIEIPPPRPKRKPLHPYPRKCANSGTDTNPATGQTKLAPVSSSSGSDQENGSPVSVLSAMQSDTFGSSVSNPSTRCTSPASSDDGNNVPTLAGGEDNVPCEQTGIDQSYKEIDQDGKDTDNISEDDSSEEVQETSLKLFGKTVVIPDPRKRGSSDPKHEENEEQVSQSSKEEILQASSGAEVPAAYGAPNGWLLSYNSFPFQSMDPRIAPLHVWWPCYGFAPTMNHPIGLSTMTQTEGTDESDSGKSPSAESSSDYGDNVQTAAPLNSRVVESLGEICVRESASSFELKPSSNSAFVRVKPLSNSRDEEVRKGFVPYKRSKIQ</sequence>
<dbReference type="InterPro" id="IPR009057">
    <property type="entry name" value="Homeodomain-like_sf"/>
</dbReference>
<dbReference type="InterPro" id="IPR006447">
    <property type="entry name" value="Myb_dom_plants"/>
</dbReference>
<dbReference type="RefSeq" id="XP_006656522.1">
    <property type="nucleotide sequence ID" value="XM_006656459.3"/>
</dbReference>
<feature type="domain" description="HTH myb-type" evidence="9">
    <location>
        <begin position="58"/>
        <end position="112"/>
    </location>
</feature>